<comment type="caution">
    <text evidence="1">The sequence shown here is derived from an EMBL/GenBank/DDBJ whole genome shotgun (WGS) entry which is preliminary data.</text>
</comment>
<keyword evidence="2" id="KW-1185">Reference proteome</keyword>
<evidence type="ECO:0000313" key="1">
    <source>
        <dbReference type="EMBL" id="KAI0083865.1"/>
    </source>
</evidence>
<evidence type="ECO:0000313" key="2">
    <source>
        <dbReference type="Proteomes" id="UP001055072"/>
    </source>
</evidence>
<dbReference type="Proteomes" id="UP001055072">
    <property type="component" value="Unassembled WGS sequence"/>
</dbReference>
<dbReference type="EMBL" id="MU274951">
    <property type="protein sequence ID" value="KAI0083865.1"/>
    <property type="molecule type" value="Genomic_DNA"/>
</dbReference>
<gene>
    <name evidence="1" type="ORF">BDY19DRAFT_899500</name>
</gene>
<sequence>MSFRPTTPLFKKTSKSSTLWLARQYKDPYVKARLSNPVNYRSRSAFKLLELESRFKFLNDFLKEAKRSVAGSNNTKSKRVAQRTFNVVDLGAAPGGWSQVIAAKLGLAGEELHDHEPTRRRPPKRTSNMAEWKDEISKRKRMSGIDWSTPPSLKFDEMDPLDYLNSRDLERKPDSAEQGPPLPINLVALDILPMYPLVGVHSVQMNFLSPDAPEAVTSLLAQLNETRTGKVDLMLSDLSPPHTGNRTADVSHSITLLRAVWDFARKTLKTRYEYHLERVRQAQMKHFAHPLSTSFFRVFLYPYFSKVHYFKPPASRSDSTEGYWVCIGWRGVPDRITMEMLEEKMQKEVEAEKVREVEWKKDAAAVEELFWEGEQRKELDKDVKTAMGDKTPSSSLEDVLQLEEILEDKKS</sequence>
<reference evidence="1" key="1">
    <citation type="journal article" date="2021" name="Environ. Microbiol.">
        <title>Gene family expansions and transcriptome signatures uncover fungal adaptations to wood decay.</title>
        <authorList>
            <person name="Hage H."/>
            <person name="Miyauchi S."/>
            <person name="Viragh M."/>
            <person name="Drula E."/>
            <person name="Min B."/>
            <person name="Chaduli D."/>
            <person name="Navarro D."/>
            <person name="Favel A."/>
            <person name="Norest M."/>
            <person name="Lesage-Meessen L."/>
            <person name="Balint B."/>
            <person name="Merenyi Z."/>
            <person name="de Eugenio L."/>
            <person name="Morin E."/>
            <person name="Martinez A.T."/>
            <person name="Baldrian P."/>
            <person name="Stursova M."/>
            <person name="Martinez M.J."/>
            <person name="Novotny C."/>
            <person name="Magnuson J.K."/>
            <person name="Spatafora J.W."/>
            <person name="Maurice S."/>
            <person name="Pangilinan J."/>
            <person name="Andreopoulos W."/>
            <person name="LaButti K."/>
            <person name="Hundley H."/>
            <person name="Na H."/>
            <person name="Kuo A."/>
            <person name="Barry K."/>
            <person name="Lipzen A."/>
            <person name="Henrissat B."/>
            <person name="Riley R."/>
            <person name="Ahrendt S."/>
            <person name="Nagy L.G."/>
            <person name="Grigoriev I.V."/>
            <person name="Martin F."/>
            <person name="Rosso M.N."/>
        </authorList>
    </citation>
    <scope>NUCLEOTIDE SEQUENCE</scope>
    <source>
        <strain evidence="1">CBS 384.51</strain>
    </source>
</reference>
<accession>A0ACB8TPG5</accession>
<organism evidence="1 2">
    <name type="scientific">Irpex rosettiformis</name>
    <dbReference type="NCBI Taxonomy" id="378272"/>
    <lineage>
        <taxon>Eukaryota</taxon>
        <taxon>Fungi</taxon>
        <taxon>Dikarya</taxon>
        <taxon>Basidiomycota</taxon>
        <taxon>Agaricomycotina</taxon>
        <taxon>Agaricomycetes</taxon>
        <taxon>Polyporales</taxon>
        <taxon>Irpicaceae</taxon>
        <taxon>Irpex</taxon>
    </lineage>
</organism>
<proteinExistence type="predicted"/>
<protein>
    <submittedName>
        <fullName evidence="1">FtsJ-like methyltransferase-domain-containing protein</fullName>
    </submittedName>
</protein>
<name>A0ACB8TPG5_9APHY</name>